<keyword evidence="3" id="KW-0378">Hydrolase</keyword>
<dbReference type="PANTHER" id="PTHR43155:SF2">
    <property type="entry name" value="CYCLIC DI-GMP PHOSPHODIESTERASE PA4108"/>
    <property type="match status" value="1"/>
</dbReference>
<gene>
    <name evidence="3" type="ORF">U7230_07965</name>
</gene>
<dbReference type="PROSITE" id="PS51831">
    <property type="entry name" value="HD"/>
    <property type="match status" value="1"/>
</dbReference>
<dbReference type="EC" id="3.1.4.-" evidence="3"/>
<dbReference type="InterPro" id="IPR003607">
    <property type="entry name" value="HD/PDEase_dom"/>
</dbReference>
<reference evidence="3 4" key="1">
    <citation type="journal article" date="2024" name="Front. Microbiol.">
        <title>Novel thermophilic genera Geochorda gen. nov. and Carboxydochorda gen. nov. from the deep terrestrial subsurface reveal the ecophysiological diversity in the class Limnochordia.</title>
        <authorList>
            <person name="Karnachuk O.V."/>
            <person name="Lukina A.P."/>
            <person name="Avakyan M.R."/>
            <person name="Kadnikov V.V."/>
            <person name="Begmatov S."/>
            <person name="Beletsky A.V."/>
            <person name="Vlasova K.G."/>
            <person name="Novikov A.A."/>
            <person name="Shcherbakova V.A."/>
            <person name="Mardanov A.V."/>
            <person name="Ravin N.V."/>
        </authorList>
    </citation>
    <scope>NUCLEOTIDE SEQUENCE [LARGE SCALE GENOMIC DNA]</scope>
    <source>
        <strain evidence="3 4">L945</strain>
    </source>
</reference>
<protein>
    <submittedName>
        <fullName evidence="3">HD-GYP domain-containing protein</fullName>
        <ecNumber evidence="3">3.1.4.-</ecNumber>
    </submittedName>
</protein>
<evidence type="ECO:0000313" key="4">
    <source>
        <dbReference type="Proteomes" id="UP001332192"/>
    </source>
</evidence>
<evidence type="ECO:0000259" key="2">
    <source>
        <dbReference type="PROSITE" id="PS51832"/>
    </source>
</evidence>
<organism evidence="3 4">
    <name type="scientific">Carboxydichorda subterranea</name>
    <dbReference type="NCBI Taxonomy" id="3109565"/>
    <lineage>
        <taxon>Bacteria</taxon>
        <taxon>Bacillati</taxon>
        <taxon>Bacillota</taxon>
        <taxon>Limnochordia</taxon>
        <taxon>Limnochordales</taxon>
        <taxon>Geochordaceae</taxon>
        <taxon>Carboxydichorda</taxon>
    </lineage>
</organism>
<dbReference type="GO" id="GO:0016787">
    <property type="term" value="F:hydrolase activity"/>
    <property type="evidence" value="ECO:0007669"/>
    <property type="project" value="UniProtKB-KW"/>
</dbReference>
<evidence type="ECO:0000313" key="3">
    <source>
        <dbReference type="EMBL" id="WRP16045.1"/>
    </source>
</evidence>
<keyword evidence="4" id="KW-1185">Reference proteome</keyword>
<accession>A0ABZ1BT93</accession>
<dbReference type="Gene3D" id="1.10.3210.10">
    <property type="entry name" value="Hypothetical protein af1432"/>
    <property type="match status" value="1"/>
</dbReference>
<dbReference type="SUPFAM" id="SSF109604">
    <property type="entry name" value="HD-domain/PDEase-like"/>
    <property type="match status" value="1"/>
</dbReference>
<feature type="domain" description="HD-GYP" evidence="2">
    <location>
        <begin position="107"/>
        <end position="303"/>
    </location>
</feature>
<feature type="domain" description="HD" evidence="1">
    <location>
        <begin position="129"/>
        <end position="252"/>
    </location>
</feature>
<dbReference type="Proteomes" id="UP001332192">
    <property type="component" value="Chromosome"/>
</dbReference>
<dbReference type="InterPro" id="IPR006674">
    <property type="entry name" value="HD_domain"/>
</dbReference>
<dbReference type="InterPro" id="IPR037522">
    <property type="entry name" value="HD_GYP_dom"/>
</dbReference>
<dbReference type="Pfam" id="PF13487">
    <property type="entry name" value="HD_5"/>
    <property type="match status" value="1"/>
</dbReference>
<proteinExistence type="predicted"/>
<name>A0ABZ1BT93_9FIRM</name>
<dbReference type="RefSeq" id="WP_324715318.1">
    <property type="nucleotide sequence ID" value="NZ_CP141615.1"/>
</dbReference>
<dbReference type="PANTHER" id="PTHR43155">
    <property type="entry name" value="CYCLIC DI-GMP PHOSPHODIESTERASE PA4108-RELATED"/>
    <property type="match status" value="1"/>
</dbReference>
<sequence>MLMLSLETVQAGMVLATDVDLEGRALLRAGATLSPYHLRRLGELGIRTLYVYPSAGAALHRNACPRLLSEETKRAAFRVVRRQLQRLERGLTIQSRPVFPVVWAILKDALEHPGVLGELEAVRAAQDVLFAHSVSVAATAIFLGIHSGWDRADLKALGVGALLHDAGKARLSQSVWTKPGKLTEEEYRYVQEHTRLGFEAIRRQGAFDVRSAHIAWEHHERWDGTGYPRGLVREAIHPFARLVAVVDVFDALTSDRPYRPAWRRDRAIAWIAERAGTAFDPVMVRRFLARVAPYPVGCWVRLNTGEVARVVRLTPGLPARPVVELGDGTGAMIDLGTDMSRRIVGPVESQGAVGDESRG</sequence>
<dbReference type="PROSITE" id="PS51832">
    <property type="entry name" value="HD_GYP"/>
    <property type="match status" value="1"/>
</dbReference>
<dbReference type="CDD" id="cd00077">
    <property type="entry name" value="HDc"/>
    <property type="match status" value="1"/>
</dbReference>
<dbReference type="EMBL" id="CP141615">
    <property type="protein sequence ID" value="WRP16045.1"/>
    <property type="molecule type" value="Genomic_DNA"/>
</dbReference>
<dbReference type="SMART" id="SM00471">
    <property type="entry name" value="HDc"/>
    <property type="match status" value="1"/>
</dbReference>
<evidence type="ECO:0000259" key="1">
    <source>
        <dbReference type="PROSITE" id="PS51831"/>
    </source>
</evidence>